<sequence length="694" mass="75899">MHSGIARALFELFSSMRFAISLLTILSIASVVGTVVRQNEPFNAYLNQFGPFWFPVFEKLGLYSVYNAGWFLVILAFLVLSTTLCIVRQTAPMLREMRSFRERAREASLRSFAHRVSLVPALPPADAVERAQAYLAHAGFTSRVADNGEGTLLAARQGSAGRIGYFLAHGAIVLICIGGLLDGNLPLHLQVWLGDKHTTAGDQVIANIPPSARLGTGNPSFRGDVFIPEGRSTSFAVLGLADGILLQELPFNVTLDKFHIEHYQNGMPKRFASDIRITDRSSGQTTRHTIEVNHPLTVDGITLYQSSFEDGGSKLAIKARSLLPGRPGVLREIEGVVGESLAFADGAAGFSYTLEFTDFRAFNVEDMRGNEGGQGDEGEAAPRGMDKLQRHLGSGAKGAEVRDLRNIGPSFTFKLRDPAGQAREFHNYMLPIEQGGRWFLYTGLREAQADACRYMRIPLDESGGVDAWFAIRDRLLDPAQRDALVARFAARSFPTGRGQDAMREALVQSARQTLGLFAEKGYETLGGFIEKSVPEAERGPAADVLVRILQGLAWEAWMLHREAGGEPPLQLDPARATFVNDTIAAISDSQFYGAPAWLQLDGFEERHATVLQATRSPGMPLVYLGALLLVLGVFAMLYIRERRLFVLVKPNEALVAMSSNRRALDVDEAFRQHVEGLAAMLGAPVPASEPREGA</sequence>
<dbReference type="InterPro" id="IPR007816">
    <property type="entry name" value="ResB-like_domain"/>
</dbReference>
<comment type="caution">
    <text evidence="8">The sequence shown here is derived from an EMBL/GenBank/DDBJ whole genome shotgun (WGS) entry which is preliminary data.</text>
</comment>
<keyword evidence="3" id="KW-0201">Cytochrome c-type biogenesis</keyword>
<dbReference type="EMBL" id="SSFD01000046">
    <property type="protein sequence ID" value="TXH90482.1"/>
    <property type="molecule type" value="Genomic_DNA"/>
</dbReference>
<evidence type="ECO:0000259" key="7">
    <source>
        <dbReference type="Pfam" id="PF05140"/>
    </source>
</evidence>
<reference evidence="8 9" key="1">
    <citation type="submission" date="2018-09" db="EMBL/GenBank/DDBJ databases">
        <title>Metagenome Assembled Genomes from an Advanced Water Purification Facility.</title>
        <authorList>
            <person name="Stamps B.W."/>
            <person name="Spear J.R."/>
        </authorList>
    </citation>
    <scope>NUCLEOTIDE SEQUENCE [LARGE SCALE GENOMIC DNA]</scope>
    <source>
        <strain evidence="8">Bin_27_1</strain>
    </source>
</reference>
<feature type="transmembrane region" description="Helical" evidence="6">
    <location>
        <begin position="163"/>
        <end position="181"/>
    </location>
</feature>
<feature type="domain" description="ResB-like" evidence="7">
    <location>
        <begin position="16"/>
        <end position="670"/>
    </location>
</feature>
<evidence type="ECO:0000256" key="2">
    <source>
        <dbReference type="ARBA" id="ARBA00022692"/>
    </source>
</evidence>
<dbReference type="Pfam" id="PF05140">
    <property type="entry name" value="ResB"/>
    <property type="match status" value="1"/>
</dbReference>
<dbReference type="Proteomes" id="UP000321192">
    <property type="component" value="Unassembled WGS sequence"/>
</dbReference>
<organism evidence="8 9">
    <name type="scientific">Thauera aminoaromatica</name>
    <dbReference type="NCBI Taxonomy" id="164330"/>
    <lineage>
        <taxon>Bacteria</taxon>
        <taxon>Pseudomonadati</taxon>
        <taxon>Pseudomonadota</taxon>
        <taxon>Betaproteobacteria</taxon>
        <taxon>Rhodocyclales</taxon>
        <taxon>Zoogloeaceae</taxon>
        <taxon>Thauera</taxon>
    </lineage>
</organism>
<name>A0A5C7T458_THASP</name>
<evidence type="ECO:0000313" key="9">
    <source>
        <dbReference type="Proteomes" id="UP000321192"/>
    </source>
</evidence>
<keyword evidence="4 6" id="KW-1133">Transmembrane helix</keyword>
<evidence type="ECO:0000256" key="4">
    <source>
        <dbReference type="ARBA" id="ARBA00022989"/>
    </source>
</evidence>
<evidence type="ECO:0000256" key="6">
    <source>
        <dbReference type="SAM" id="Phobius"/>
    </source>
</evidence>
<keyword evidence="5 6" id="KW-0472">Membrane</keyword>
<dbReference type="InterPro" id="IPR023494">
    <property type="entry name" value="Cyt_c_bgen_Ccs1/CcsB/ResB"/>
</dbReference>
<comment type="subcellular location">
    <subcellularLocation>
        <location evidence="1">Membrane</location>
        <topology evidence="1">Multi-pass membrane protein</topology>
    </subcellularLocation>
</comment>
<protein>
    <submittedName>
        <fullName evidence="8">Cytochrome c biogenesis protein ResB</fullName>
    </submittedName>
</protein>
<keyword evidence="2 6" id="KW-0812">Transmembrane</keyword>
<dbReference type="RefSeq" id="WP_276656901.1">
    <property type="nucleotide sequence ID" value="NZ_SSFD01000046.1"/>
</dbReference>
<dbReference type="PANTHER" id="PTHR31566">
    <property type="entry name" value="CYTOCHROME C BIOGENESIS PROTEIN CCS1, CHLOROPLASTIC"/>
    <property type="match status" value="1"/>
</dbReference>
<dbReference type="PANTHER" id="PTHR31566:SF0">
    <property type="entry name" value="CYTOCHROME C BIOGENESIS PROTEIN CCS1, CHLOROPLASTIC"/>
    <property type="match status" value="1"/>
</dbReference>
<dbReference type="GO" id="GO:0016020">
    <property type="term" value="C:membrane"/>
    <property type="evidence" value="ECO:0007669"/>
    <property type="project" value="UniProtKB-SubCell"/>
</dbReference>
<feature type="transmembrane region" description="Helical" evidence="6">
    <location>
        <begin position="61"/>
        <end position="87"/>
    </location>
</feature>
<gene>
    <name evidence="8" type="ORF">E6Q80_03335</name>
</gene>
<evidence type="ECO:0000313" key="8">
    <source>
        <dbReference type="EMBL" id="TXH90482.1"/>
    </source>
</evidence>
<dbReference type="GO" id="GO:0017004">
    <property type="term" value="P:cytochrome complex assembly"/>
    <property type="evidence" value="ECO:0007669"/>
    <property type="project" value="UniProtKB-KW"/>
</dbReference>
<dbReference type="AlphaFoldDB" id="A0A5C7T458"/>
<evidence type="ECO:0000256" key="3">
    <source>
        <dbReference type="ARBA" id="ARBA00022748"/>
    </source>
</evidence>
<evidence type="ECO:0000256" key="5">
    <source>
        <dbReference type="ARBA" id="ARBA00023136"/>
    </source>
</evidence>
<evidence type="ECO:0000256" key="1">
    <source>
        <dbReference type="ARBA" id="ARBA00004141"/>
    </source>
</evidence>
<feature type="transmembrane region" description="Helical" evidence="6">
    <location>
        <begin position="621"/>
        <end position="639"/>
    </location>
</feature>
<accession>A0A5C7T458</accession>
<proteinExistence type="predicted"/>